<feature type="transmembrane region" description="Helical" evidence="2">
    <location>
        <begin position="89"/>
        <end position="107"/>
    </location>
</feature>
<name>A0ABZ2UZA1_9CYAN</name>
<feature type="transmembrane region" description="Helical" evidence="2">
    <location>
        <begin position="481"/>
        <end position="500"/>
    </location>
</feature>
<evidence type="ECO:0000256" key="1">
    <source>
        <dbReference type="SAM" id="MobiDB-lite"/>
    </source>
</evidence>
<feature type="transmembrane region" description="Helical" evidence="2">
    <location>
        <begin position="336"/>
        <end position="356"/>
    </location>
</feature>
<gene>
    <name evidence="3" type="primary">hpsL</name>
    <name evidence="3" type="ORF">WJM97_07690</name>
</gene>
<dbReference type="InterPro" id="IPR049753">
    <property type="entry name" value="EPS_HpsL-like"/>
</dbReference>
<keyword evidence="4" id="KW-1185">Reference proteome</keyword>
<feature type="transmembrane region" description="Helical" evidence="2">
    <location>
        <begin position="312"/>
        <end position="330"/>
    </location>
</feature>
<evidence type="ECO:0000313" key="4">
    <source>
        <dbReference type="Proteomes" id="UP001483337"/>
    </source>
</evidence>
<feature type="transmembrane region" description="Helical" evidence="2">
    <location>
        <begin position="41"/>
        <end position="61"/>
    </location>
</feature>
<evidence type="ECO:0000256" key="2">
    <source>
        <dbReference type="SAM" id="Phobius"/>
    </source>
</evidence>
<dbReference type="Proteomes" id="UP001483337">
    <property type="component" value="Chromosome"/>
</dbReference>
<dbReference type="NCBIfam" id="NF038300">
    <property type="entry name" value="EPS_HpsL"/>
    <property type="match status" value="1"/>
</dbReference>
<keyword evidence="2" id="KW-0812">Transmembrane</keyword>
<feature type="compositionally biased region" description="Basic residues" evidence="1">
    <location>
        <begin position="541"/>
        <end position="552"/>
    </location>
</feature>
<sequence>MPKTKRKSKRGKQQSSPNKPVLSLKEELALKRKAMQARKEFTGLVSKLIGSGIFLGIVLFFVGGIKLAVPGALGLMVLTLCYKYPRPALFAFVIYLPFAGTVVYWLGGSPIMQLAKDAFFIPMAIAVWQTCNKQRQPFLVPKGIKTPFMILLGCCIMTLLFVNGEQQLIVNSEPELSASGEVPIGVGILGLKVLIGYLPLISCVYYLIRDEKDFWLLSRLQVILILICGLLGIMQYALLTIGVCKGTVGVEGDLLFKASLDARCYVGGALLYTPEQGVIRLPGTFVAPWQWSWFLISGTFFTFASIFSDKSIIWRIISLPALALVFMNAVVSGQRIALALVPVCFVMLLLFTGQFANFKKFIPVIGGFALILVIAMAANPTVVQERTDSFVDRWNASPPQNFIVQQFEESWHQVDDSPLGKGLGRATNSARILGSTRLIETYYPKVLYEVGIVGVMAFLIFVTTITVTAFKTYKKIKNRNLRTYAASMWVFILFISYNTYYYPLDVDPVGVYYWLSIGMLFKLSELDKEMKHDPQEIQSKYNKKSVGKKSSKYNKNIQI</sequence>
<organism evidence="3 4">
    <name type="scientific">Okeanomitos corallinicola TIOX110</name>
    <dbReference type="NCBI Taxonomy" id="3133117"/>
    <lineage>
        <taxon>Bacteria</taxon>
        <taxon>Bacillati</taxon>
        <taxon>Cyanobacteriota</taxon>
        <taxon>Cyanophyceae</taxon>
        <taxon>Nostocales</taxon>
        <taxon>Aphanizomenonaceae</taxon>
        <taxon>Okeanomitos</taxon>
    </lineage>
</organism>
<protein>
    <submittedName>
        <fullName evidence="3">Hormogonium polysaccharide biosynthesis protein HpsL</fullName>
    </submittedName>
</protein>
<feature type="region of interest" description="Disordered" evidence="1">
    <location>
        <begin position="540"/>
        <end position="559"/>
    </location>
</feature>
<feature type="transmembrane region" description="Helical" evidence="2">
    <location>
        <begin position="182"/>
        <end position="208"/>
    </location>
</feature>
<dbReference type="RefSeq" id="WP_353932456.1">
    <property type="nucleotide sequence ID" value="NZ_CP150886.1"/>
</dbReference>
<feature type="transmembrane region" description="Helical" evidence="2">
    <location>
        <begin position="143"/>
        <end position="162"/>
    </location>
</feature>
<dbReference type="EMBL" id="CP150886">
    <property type="protein sequence ID" value="WZB89558.1"/>
    <property type="molecule type" value="Genomic_DNA"/>
</dbReference>
<feature type="transmembrane region" description="Helical" evidence="2">
    <location>
        <begin position="361"/>
        <end position="378"/>
    </location>
</feature>
<feature type="compositionally biased region" description="Basic residues" evidence="1">
    <location>
        <begin position="1"/>
        <end position="12"/>
    </location>
</feature>
<proteinExistence type="predicted"/>
<feature type="transmembrane region" description="Helical" evidence="2">
    <location>
        <begin position="220"/>
        <end position="239"/>
    </location>
</feature>
<feature type="region of interest" description="Disordered" evidence="1">
    <location>
        <begin position="1"/>
        <end position="20"/>
    </location>
</feature>
<keyword evidence="2" id="KW-1133">Transmembrane helix</keyword>
<feature type="transmembrane region" description="Helical" evidence="2">
    <location>
        <begin position="446"/>
        <end position="469"/>
    </location>
</feature>
<reference evidence="3 4" key="1">
    <citation type="submission" date="2024-04" db="EMBL/GenBank/DDBJ databases">
        <title>Okeanomitos corallinicola gen. &amp; sp. nov. (Nostocales, Cyanobacteria), a new toxic marine heterocyst-forming cyanobacterium from a coral reef.</title>
        <authorList>
            <person name="Li H."/>
            <person name="Li R."/>
            <person name="Kang J."/>
            <person name="Hii K.S."/>
            <person name="Mohamed H.F."/>
            <person name="Xu X."/>
            <person name="Luo Z."/>
        </authorList>
    </citation>
    <scope>NUCLEOTIDE SEQUENCE [LARGE SCALE GENOMIC DNA]</scope>
    <source>
        <strain evidence="3 4">TIOX110</strain>
    </source>
</reference>
<feature type="transmembrane region" description="Helical" evidence="2">
    <location>
        <begin position="290"/>
        <end position="307"/>
    </location>
</feature>
<accession>A0ABZ2UZA1</accession>
<keyword evidence="2" id="KW-0472">Membrane</keyword>
<evidence type="ECO:0000313" key="3">
    <source>
        <dbReference type="EMBL" id="WZB89558.1"/>
    </source>
</evidence>